<evidence type="ECO:0000313" key="9">
    <source>
        <dbReference type="EMBL" id="MBA2871808.1"/>
    </source>
</evidence>
<evidence type="ECO:0000256" key="3">
    <source>
        <dbReference type="ARBA" id="ARBA00022475"/>
    </source>
</evidence>
<feature type="transmembrane region" description="Helical" evidence="7">
    <location>
        <begin position="276"/>
        <end position="292"/>
    </location>
</feature>
<evidence type="ECO:0000256" key="7">
    <source>
        <dbReference type="SAM" id="Phobius"/>
    </source>
</evidence>
<dbReference type="RefSeq" id="WP_181537618.1">
    <property type="nucleotide sequence ID" value="NZ_JACDUU010000004.1"/>
</dbReference>
<keyword evidence="4 7" id="KW-0812">Transmembrane</keyword>
<organism evidence="9 10">
    <name type="scientific">[Anoxybacillus] calidus</name>
    <dbReference type="NCBI Taxonomy" id="575178"/>
    <lineage>
        <taxon>Bacteria</taxon>
        <taxon>Bacillati</taxon>
        <taxon>Bacillota</taxon>
        <taxon>Bacilli</taxon>
        <taxon>Bacillales</taxon>
        <taxon>Anoxybacillaceae</taxon>
        <taxon>Paranoxybacillus</taxon>
    </lineage>
</organism>
<dbReference type="Proteomes" id="UP000580891">
    <property type="component" value="Unassembled WGS sequence"/>
</dbReference>
<reference evidence="9 10" key="1">
    <citation type="submission" date="2020-07" db="EMBL/GenBank/DDBJ databases">
        <title>Genomic Encyclopedia of Type Strains, Phase IV (KMG-IV): sequencing the most valuable type-strain genomes for metagenomic binning, comparative biology and taxonomic classification.</title>
        <authorList>
            <person name="Goeker M."/>
        </authorList>
    </citation>
    <scope>NUCLEOTIDE SEQUENCE [LARGE SCALE GENOMIC DNA]</scope>
    <source>
        <strain evidence="9 10">DSM 25220</strain>
    </source>
</reference>
<dbReference type="SUPFAM" id="SSF103473">
    <property type="entry name" value="MFS general substrate transporter"/>
    <property type="match status" value="1"/>
</dbReference>
<evidence type="ECO:0000256" key="1">
    <source>
        <dbReference type="ARBA" id="ARBA00004651"/>
    </source>
</evidence>
<dbReference type="PANTHER" id="PTHR23517">
    <property type="entry name" value="RESISTANCE PROTEIN MDTM, PUTATIVE-RELATED-RELATED"/>
    <property type="match status" value="1"/>
</dbReference>
<keyword evidence="10" id="KW-1185">Reference proteome</keyword>
<dbReference type="InterPro" id="IPR036259">
    <property type="entry name" value="MFS_trans_sf"/>
</dbReference>
<dbReference type="PROSITE" id="PS50850">
    <property type="entry name" value="MFS"/>
    <property type="match status" value="1"/>
</dbReference>
<feature type="transmembrane region" description="Helical" evidence="7">
    <location>
        <begin position="335"/>
        <end position="355"/>
    </location>
</feature>
<dbReference type="PANTHER" id="PTHR23517:SF10">
    <property type="entry name" value="MAJOR FACILITATOR SUPERFAMILY (MFS) PROFILE DOMAIN-CONTAINING PROTEIN"/>
    <property type="match status" value="1"/>
</dbReference>
<dbReference type="AlphaFoldDB" id="A0A7W0BVF4"/>
<dbReference type="EMBL" id="JACDUU010000004">
    <property type="protein sequence ID" value="MBA2871808.1"/>
    <property type="molecule type" value="Genomic_DNA"/>
</dbReference>
<feature type="transmembrane region" description="Helical" evidence="7">
    <location>
        <begin position="95"/>
        <end position="117"/>
    </location>
</feature>
<feature type="transmembrane region" description="Helical" evidence="7">
    <location>
        <begin position="198"/>
        <end position="224"/>
    </location>
</feature>
<dbReference type="Gene3D" id="1.20.1250.20">
    <property type="entry name" value="MFS general substrate transporter like domains"/>
    <property type="match status" value="2"/>
</dbReference>
<evidence type="ECO:0000256" key="5">
    <source>
        <dbReference type="ARBA" id="ARBA00022989"/>
    </source>
</evidence>
<keyword evidence="3" id="KW-1003">Cell membrane</keyword>
<evidence type="ECO:0000259" key="8">
    <source>
        <dbReference type="PROSITE" id="PS50850"/>
    </source>
</evidence>
<keyword evidence="5 7" id="KW-1133">Transmembrane helix</keyword>
<evidence type="ECO:0000256" key="6">
    <source>
        <dbReference type="ARBA" id="ARBA00023136"/>
    </source>
</evidence>
<feature type="domain" description="Major facilitator superfamily (MFS) profile" evidence="8">
    <location>
        <begin position="4"/>
        <end position="386"/>
    </location>
</feature>
<evidence type="ECO:0000256" key="4">
    <source>
        <dbReference type="ARBA" id="ARBA00022692"/>
    </source>
</evidence>
<evidence type="ECO:0000256" key="2">
    <source>
        <dbReference type="ARBA" id="ARBA00022448"/>
    </source>
</evidence>
<accession>A0A7W0BVF4</accession>
<dbReference type="CDD" id="cd17329">
    <property type="entry name" value="MFS_MdtH_MDR_like"/>
    <property type="match status" value="1"/>
</dbReference>
<sequence length="399" mass="43811">MPRALWVLIIGMTINVTGSSFLWPLNAIYVHEHLGKSMSIAGLVLMMNSGASVIGNLIGGALFDKIGGFKSMMLGIMTTLMTLIALVFFHDWPHYAIFLTMIGFGVGIIFPVSYAYAGAIWPEGGRRAFNALYVAQNIGVAVGSALGGVVASYSFDLIFAANAFMYIIFFLIIYLGLKDVKSVKVHQQKETRTLAANAGNLANWHALLTLCIGYFLCWLSYVQWSTTIAAYTQKLNITLKQYSLLWTVNGALIVLAQPLLSLVLNRWIRRLKRQMLVGFTIFVVSFFILFSANSFSDFVLAMVVLTIAEMLVWPAIPTVASNLAPEGREGFYQGFVNSAATAGRMVGPVLGGFIVDMAGMRQLFLMLIGFLLISIVTTAIYDRKLKRATKQEKETATIG</sequence>
<feature type="transmembrane region" description="Helical" evidence="7">
    <location>
        <begin position="37"/>
        <end position="59"/>
    </location>
</feature>
<dbReference type="Pfam" id="PF07690">
    <property type="entry name" value="MFS_1"/>
    <property type="match status" value="1"/>
</dbReference>
<evidence type="ECO:0000313" key="10">
    <source>
        <dbReference type="Proteomes" id="UP000580891"/>
    </source>
</evidence>
<comment type="subcellular location">
    <subcellularLocation>
        <location evidence="1">Cell membrane</location>
        <topology evidence="1">Multi-pass membrane protein</topology>
    </subcellularLocation>
</comment>
<comment type="caution">
    <text evidence="9">The sequence shown here is derived from an EMBL/GenBank/DDBJ whole genome shotgun (WGS) entry which is preliminary data.</text>
</comment>
<feature type="transmembrane region" description="Helical" evidence="7">
    <location>
        <begin position="71"/>
        <end position="89"/>
    </location>
</feature>
<keyword evidence="6 7" id="KW-0472">Membrane</keyword>
<dbReference type="GO" id="GO:0005886">
    <property type="term" value="C:plasma membrane"/>
    <property type="evidence" value="ECO:0007669"/>
    <property type="project" value="UniProtKB-SubCell"/>
</dbReference>
<keyword evidence="2" id="KW-0813">Transport</keyword>
<gene>
    <name evidence="9" type="ORF">HNQ85_002083</name>
</gene>
<feature type="transmembrane region" description="Helical" evidence="7">
    <location>
        <begin position="244"/>
        <end position="264"/>
    </location>
</feature>
<dbReference type="InterPro" id="IPR011701">
    <property type="entry name" value="MFS"/>
</dbReference>
<feature type="transmembrane region" description="Helical" evidence="7">
    <location>
        <begin position="5"/>
        <end position="25"/>
    </location>
</feature>
<feature type="transmembrane region" description="Helical" evidence="7">
    <location>
        <begin position="157"/>
        <end position="177"/>
    </location>
</feature>
<dbReference type="InterPro" id="IPR020846">
    <property type="entry name" value="MFS_dom"/>
</dbReference>
<feature type="transmembrane region" description="Helical" evidence="7">
    <location>
        <begin position="129"/>
        <end position="151"/>
    </location>
</feature>
<feature type="transmembrane region" description="Helical" evidence="7">
    <location>
        <begin position="298"/>
        <end position="323"/>
    </location>
</feature>
<proteinExistence type="predicted"/>
<feature type="transmembrane region" description="Helical" evidence="7">
    <location>
        <begin position="361"/>
        <end position="381"/>
    </location>
</feature>
<protein>
    <submittedName>
        <fullName evidence="9">MFS family permease</fullName>
    </submittedName>
</protein>
<dbReference type="InterPro" id="IPR050171">
    <property type="entry name" value="MFS_Transporters"/>
</dbReference>
<name>A0A7W0BVF4_9BACL</name>
<dbReference type="GO" id="GO:0022857">
    <property type="term" value="F:transmembrane transporter activity"/>
    <property type="evidence" value="ECO:0007669"/>
    <property type="project" value="InterPro"/>
</dbReference>